<reference evidence="15 16" key="1">
    <citation type="submission" date="2006-03" db="EMBL/GenBank/DDBJ databases">
        <authorList>
            <person name="Bartlett D.H."/>
            <person name="Valle G."/>
            <person name="Lauro F.M."/>
            <person name="Vezzi A."/>
            <person name="Simonato F."/>
            <person name="Eloe E."/>
            <person name="Vitulo N."/>
            <person name="Stratton T.K."/>
            <person name="D'angelo M."/>
            <person name="Ferriera S."/>
            <person name="Johnson J."/>
            <person name="Kravitz S."/>
            <person name="Beeson K."/>
            <person name="Sutton G."/>
            <person name="Rogers Y."/>
            <person name="Friedman R."/>
            <person name="Frazier M."/>
            <person name="Venter J.C."/>
        </authorList>
    </citation>
    <scope>NUCLEOTIDE SEQUENCE [LARGE SCALE GENOMIC DNA]</scope>
    <source>
        <strain evidence="15 16">3TCK</strain>
    </source>
</reference>
<evidence type="ECO:0000256" key="8">
    <source>
        <dbReference type="ARBA" id="ARBA00036346"/>
    </source>
</evidence>
<protein>
    <recommendedName>
        <fullName evidence="11">3-oxo-tetronate kinase</fullName>
        <ecNumber evidence="10">2.7.1.217</ecNumber>
    </recommendedName>
    <alternativeName>
        <fullName evidence="12">3-dehydrotetronate 4-kinase</fullName>
    </alternativeName>
</protein>
<name>Q1Z675_9GAMM</name>
<dbReference type="AlphaFoldDB" id="Q1Z675"/>
<evidence type="ECO:0000259" key="14">
    <source>
        <dbReference type="Pfam" id="PF17042"/>
    </source>
</evidence>
<evidence type="ECO:0000256" key="10">
    <source>
        <dbReference type="ARBA" id="ARBA00039095"/>
    </source>
</evidence>
<dbReference type="NCBIfam" id="NF043035">
    <property type="entry name" value="OxoTetrKin"/>
    <property type="match status" value="1"/>
</dbReference>
<accession>Q1Z675</accession>
<dbReference type="Gene3D" id="3.40.980.20">
    <property type="entry name" value="Four-carbon acid sugar kinase, nucleotide binding domain"/>
    <property type="match status" value="1"/>
</dbReference>
<keyword evidence="4" id="KW-0418">Kinase</keyword>
<dbReference type="EMBL" id="AAPH01000007">
    <property type="protein sequence ID" value="EAS43969.1"/>
    <property type="molecule type" value="Genomic_DNA"/>
</dbReference>
<evidence type="ECO:0000256" key="12">
    <source>
        <dbReference type="ARBA" id="ARBA00041377"/>
    </source>
</evidence>
<dbReference type="InterPro" id="IPR010737">
    <property type="entry name" value="4-carb_acid_sugar_kinase_N"/>
</dbReference>
<dbReference type="InterPro" id="IPR042213">
    <property type="entry name" value="NBD_C_sf"/>
</dbReference>
<comment type="function">
    <text evidence="9">Catalyzes the ATP-dependent phosphorylation of 3-oxo-tetronate to 3-oxo-tetronate 4-phosphate.</text>
</comment>
<evidence type="ECO:0000256" key="11">
    <source>
        <dbReference type="ARBA" id="ARBA00039461"/>
    </source>
</evidence>
<evidence type="ECO:0000256" key="5">
    <source>
        <dbReference type="ARBA" id="ARBA00022840"/>
    </source>
</evidence>
<dbReference type="OrthoDB" id="191465at2"/>
<dbReference type="Proteomes" id="UP000003789">
    <property type="component" value="Unassembled WGS sequence"/>
</dbReference>
<evidence type="ECO:0000256" key="2">
    <source>
        <dbReference type="ARBA" id="ARBA00022679"/>
    </source>
</evidence>
<keyword evidence="6" id="KW-0119">Carbohydrate metabolism</keyword>
<evidence type="ECO:0000256" key="3">
    <source>
        <dbReference type="ARBA" id="ARBA00022741"/>
    </source>
</evidence>
<dbReference type="HOGENOM" id="CLU_029424_1_0_6"/>
<dbReference type="Pfam" id="PF07005">
    <property type="entry name" value="SBD_N"/>
    <property type="match status" value="1"/>
</dbReference>
<dbReference type="EC" id="2.7.1.217" evidence="10"/>
<evidence type="ECO:0000259" key="13">
    <source>
        <dbReference type="Pfam" id="PF07005"/>
    </source>
</evidence>
<evidence type="ECO:0000256" key="1">
    <source>
        <dbReference type="ARBA" id="ARBA00005715"/>
    </source>
</evidence>
<comment type="caution">
    <text evidence="15">The sequence shown here is derived from an EMBL/GenBank/DDBJ whole genome shotgun (WGS) entry which is preliminary data.</text>
</comment>
<proteinExistence type="inferred from homology"/>
<comment type="catalytic activity">
    <reaction evidence="8">
        <text>3-dehydro-D-erythronate + ATP = 3-dehydro-4-O-phospho-D-erythronate + ADP + H(+)</text>
        <dbReference type="Rhea" id="RHEA:52556"/>
        <dbReference type="ChEBI" id="CHEBI:15378"/>
        <dbReference type="ChEBI" id="CHEBI:30616"/>
        <dbReference type="ChEBI" id="CHEBI:57958"/>
        <dbReference type="ChEBI" id="CHEBI:136593"/>
        <dbReference type="ChEBI" id="CHEBI:456216"/>
        <dbReference type="EC" id="2.7.1.217"/>
    </reaction>
</comment>
<comment type="catalytic activity">
    <reaction evidence="7">
        <text>3-dehydro-L-erythronate + ATP = 3-dehydro-4-O-phospho-L-erythronate + ADP + H(+)</text>
        <dbReference type="Rhea" id="RHEA:52552"/>
        <dbReference type="ChEBI" id="CHEBI:15378"/>
        <dbReference type="ChEBI" id="CHEBI:30616"/>
        <dbReference type="ChEBI" id="CHEBI:136592"/>
        <dbReference type="ChEBI" id="CHEBI:136670"/>
        <dbReference type="ChEBI" id="CHEBI:456216"/>
        <dbReference type="EC" id="2.7.1.217"/>
    </reaction>
</comment>
<dbReference type="GO" id="GO:0016301">
    <property type="term" value="F:kinase activity"/>
    <property type="evidence" value="ECO:0007669"/>
    <property type="project" value="UniProtKB-KW"/>
</dbReference>
<evidence type="ECO:0000256" key="4">
    <source>
        <dbReference type="ARBA" id="ARBA00022777"/>
    </source>
</evidence>
<dbReference type="SUPFAM" id="SSF142764">
    <property type="entry name" value="YgbK-like"/>
    <property type="match status" value="1"/>
</dbReference>
<organism evidence="15 16">
    <name type="scientific">Photobacterium profundum 3TCK</name>
    <dbReference type="NCBI Taxonomy" id="314280"/>
    <lineage>
        <taxon>Bacteria</taxon>
        <taxon>Pseudomonadati</taxon>
        <taxon>Pseudomonadota</taxon>
        <taxon>Gammaproteobacteria</taxon>
        <taxon>Vibrionales</taxon>
        <taxon>Vibrionaceae</taxon>
        <taxon>Photobacterium</taxon>
    </lineage>
</organism>
<dbReference type="InterPro" id="IPR037051">
    <property type="entry name" value="4-carb_acid_sugar_kinase_N_sf"/>
</dbReference>
<keyword evidence="5" id="KW-0067">ATP-binding</keyword>
<comment type="similarity">
    <text evidence="1">Belongs to the four-carbon acid sugar kinase family.</text>
</comment>
<keyword evidence="3" id="KW-0547">Nucleotide-binding</keyword>
<gene>
    <name evidence="15" type="ORF">P3TCK_12311</name>
</gene>
<evidence type="ECO:0000256" key="7">
    <source>
        <dbReference type="ARBA" id="ARBA00035898"/>
    </source>
</evidence>
<evidence type="ECO:0000313" key="15">
    <source>
        <dbReference type="EMBL" id="EAS43969.1"/>
    </source>
</evidence>
<feature type="domain" description="Four-carbon acid sugar kinase N-terminal" evidence="13">
    <location>
        <begin position="3"/>
        <end position="227"/>
    </location>
</feature>
<dbReference type="RefSeq" id="WP_006230484.1">
    <property type="nucleotide sequence ID" value="NZ_CH724134.1"/>
</dbReference>
<feature type="domain" description="Four-carbon acid sugar kinase nucleotide binding" evidence="14">
    <location>
        <begin position="254"/>
        <end position="410"/>
    </location>
</feature>
<dbReference type="Pfam" id="PF17042">
    <property type="entry name" value="NBD_C"/>
    <property type="match status" value="1"/>
</dbReference>
<keyword evidence="2" id="KW-0808">Transferase</keyword>
<evidence type="ECO:0000256" key="9">
    <source>
        <dbReference type="ARBA" id="ARBA00037335"/>
    </source>
</evidence>
<dbReference type="InterPro" id="IPR050007">
    <property type="entry name" value="OtnK"/>
</dbReference>
<sequence length="419" mass="44513">MLLGVIADDFTGATDIAGFLVENGMRTIQLNGVPTRNTHIDADAIVISLKSRSCPVDEAISTSLDALAWLKAQGCKQYYFKYCSTFDSTAEGNIGPVTDALLDALDEKFTIVCPALPVNGRTVFNGHLFVMGELLSDSGMKSHPVTPMTDSSLVRLMNAQSAGETGLVNYQAIEQGVNNVLAEFSALKNNGKRYAVVDAFSSAHLNTLGEAARDLTLITGGSGLAAGIAKNWAENLSDQSSAKKSGYPNAAKTVVLSGSCSVMTNQQVANYILKAPHFALDVKACLENENYSDTVCQWVLTQLDSPLAPIIYATAATEELKAIQQQYGAQASSHAVEQFFSCLAHQLKESGVKNFIVAGGETSGVVTQSLAVEGFHIGPQIAPGVPWVKAIDSDLSLALKSGNFGDEHFFETAQGFCHD</sequence>
<evidence type="ECO:0000256" key="6">
    <source>
        <dbReference type="ARBA" id="ARBA00023277"/>
    </source>
</evidence>
<dbReference type="GO" id="GO:0005524">
    <property type="term" value="F:ATP binding"/>
    <property type="evidence" value="ECO:0007669"/>
    <property type="project" value="UniProtKB-KW"/>
</dbReference>
<dbReference type="InterPro" id="IPR031475">
    <property type="entry name" value="NBD_C"/>
</dbReference>
<evidence type="ECO:0000313" key="16">
    <source>
        <dbReference type="Proteomes" id="UP000003789"/>
    </source>
</evidence>
<dbReference type="Gene3D" id="3.40.50.10840">
    <property type="entry name" value="Putative sugar-binding, N-terminal domain"/>
    <property type="match status" value="1"/>
</dbReference>